<organism evidence="1">
    <name type="scientific">Timema bartmani</name>
    <dbReference type="NCBI Taxonomy" id="61472"/>
    <lineage>
        <taxon>Eukaryota</taxon>
        <taxon>Metazoa</taxon>
        <taxon>Ecdysozoa</taxon>
        <taxon>Arthropoda</taxon>
        <taxon>Hexapoda</taxon>
        <taxon>Insecta</taxon>
        <taxon>Pterygota</taxon>
        <taxon>Neoptera</taxon>
        <taxon>Polyneoptera</taxon>
        <taxon>Phasmatodea</taxon>
        <taxon>Timematodea</taxon>
        <taxon>Timematoidea</taxon>
        <taxon>Timematidae</taxon>
        <taxon>Timema</taxon>
    </lineage>
</organism>
<dbReference type="AlphaFoldDB" id="A0A7R9F695"/>
<dbReference type="PANTHER" id="PTHR21494">
    <property type="entry name" value="ACTIVATING SIGNAL COINTEGRATOR 1 COMPLEX SUBUNIT 2 ASC-1 COMPLEX SUBUNIT P100"/>
    <property type="match status" value="1"/>
</dbReference>
<proteinExistence type="predicted"/>
<reference evidence="1" key="1">
    <citation type="submission" date="2020-11" db="EMBL/GenBank/DDBJ databases">
        <authorList>
            <person name="Tran Van P."/>
        </authorList>
    </citation>
    <scope>NUCLEOTIDE SEQUENCE</scope>
</reference>
<evidence type="ECO:0000313" key="1">
    <source>
        <dbReference type="EMBL" id="CAD7447597.1"/>
    </source>
</evidence>
<protein>
    <submittedName>
        <fullName evidence="1">Uncharacterized protein</fullName>
    </submittedName>
</protein>
<dbReference type="InterPro" id="IPR052586">
    <property type="entry name" value="ASCC2"/>
</dbReference>
<dbReference type="GO" id="GO:0043130">
    <property type="term" value="F:ubiquitin binding"/>
    <property type="evidence" value="ECO:0007669"/>
    <property type="project" value="TreeGrafter"/>
</dbReference>
<dbReference type="EMBL" id="OD569034">
    <property type="protein sequence ID" value="CAD7447597.1"/>
    <property type="molecule type" value="Genomic_DNA"/>
</dbReference>
<dbReference type="PANTHER" id="PTHR21494:SF0">
    <property type="entry name" value="ACTIVATING SIGNAL COINTEGRATOR 1 COMPLEX SUBUNIT 2"/>
    <property type="match status" value="1"/>
</dbReference>
<name>A0A7R9F695_9NEOP</name>
<gene>
    <name evidence="1" type="ORF">TBIB3V08_LOCUS9907</name>
</gene>
<accession>A0A7R9F695</accession>
<sequence>MLKLMIVTTLMHESWVEQRTLMDYKPLQCLLDGSYPSGVKEDWLARMDIIKTDLQWFLQLPYHRREEVIVTRLRIVHTFLTHGFLLRGDPPPVCEFCDAPLSLYHILVECRKYAPIRWALNFKGVFRFVFWSQIVYQADCMDMINSFLVDAPPFYIVDEFRHDKEIWDIYFEIYKLVFCVLKRLGTHYESEVVYIEAWPKPLSQLTAYFPLAPFCQTPLATHCPAPYRAILVKRSGHGLGEPTGPSSGYYPGPHLGTLPAPPRGTELRMAVVEPLNLASGPPKVVISGGTGEAAKSSPTGALKDKGFYARVEEIKQLISVLHPSILGLQETHFRPTDNPMIRGYDVYRTDKPYFDRASGGNNFMSPELLGDLLYKNYILTIPTLLDMCLLYGRDCQSDVADIISTIFTVQPAYFDDLQATVAFIIKTLKFVEWKFGNSTDAVQHGDVIKLSSVIHRGALDVAQFRDLVIHVLDTAATLSIFLGISQPACEVFHHQLFELRLLRVEKECSLVAVVTGNVASIPRSAFTTGN</sequence>
<dbReference type="GO" id="GO:0006355">
    <property type="term" value="P:regulation of DNA-templated transcription"/>
    <property type="evidence" value="ECO:0007669"/>
    <property type="project" value="TreeGrafter"/>
</dbReference>